<dbReference type="SUPFAM" id="SSF48208">
    <property type="entry name" value="Six-hairpin glycosidases"/>
    <property type="match status" value="1"/>
</dbReference>
<dbReference type="Pfam" id="PF03632">
    <property type="entry name" value="Glyco_hydro_65m"/>
    <property type="match status" value="1"/>
</dbReference>
<dbReference type="PANTHER" id="PTHR11051">
    <property type="entry name" value="GLYCOSYL HYDROLASE-RELATED"/>
    <property type="match status" value="1"/>
</dbReference>
<dbReference type="SUPFAM" id="SSF74650">
    <property type="entry name" value="Galactose mutarotase-like"/>
    <property type="match status" value="1"/>
</dbReference>
<evidence type="ECO:0000259" key="1">
    <source>
        <dbReference type="Pfam" id="PF03632"/>
    </source>
</evidence>
<dbReference type="EMBL" id="JAINUY010000003">
    <property type="protein sequence ID" value="MBZ4035333.1"/>
    <property type="molecule type" value="Genomic_DNA"/>
</dbReference>
<dbReference type="Proteomes" id="UP001139366">
    <property type="component" value="Unassembled WGS sequence"/>
</dbReference>
<name>A0A9X1KPY9_9FLAO</name>
<dbReference type="GO" id="GO:0030246">
    <property type="term" value="F:carbohydrate binding"/>
    <property type="evidence" value="ECO:0007669"/>
    <property type="project" value="InterPro"/>
</dbReference>
<comment type="caution">
    <text evidence="3">The sequence shown here is derived from an EMBL/GenBank/DDBJ whole genome shotgun (WGS) entry which is preliminary data.</text>
</comment>
<gene>
    <name evidence="3" type="ORF">K6T82_11195</name>
</gene>
<dbReference type="AlphaFoldDB" id="A0A9X1KPY9"/>
<feature type="domain" description="Glycoside hydrolase family 65 N-terminal" evidence="2">
    <location>
        <begin position="30"/>
        <end position="242"/>
    </location>
</feature>
<dbReference type="GO" id="GO:0004553">
    <property type="term" value="F:hydrolase activity, hydrolyzing O-glycosyl compounds"/>
    <property type="evidence" value="ECO:0007669"/>
    <property type="project" value="TreeGrafter"/>
</dbReference>
<proteinExistence type="predicted"/>
<accession>A0A9X1KPY9</accession>
<keyword evidence="4" id="KW-1185">Reference proteome</keyword>
<keyword evidence="3" id="KW-0378">Hydrolase</keyword>
<evidence type="ECO:0000313" key="4">
    <source>
        <dbReference type="Proteomes" id="UP001139366"/>
    </source>
</evidence>
<dbReference type="InterPro" id="IPR011013">
    <property type="entry name" value="Gal_mutarotase_sf_dom"/>
</dbReference>
<dbReference type="InterPro" id="IPR005196">
    <property type="entry name" value="Glyco_hydro_65_N"/>
</dbReference>
<dbReference type="InterPro" id="IPR005195">
    <property type="entry name" value="Glyco_hydro_65_M"/>
</dbReference>
<evidence type="ECO:0000259" key="2">
    <source>
        <dbReference type="Pfam" id="PF03636"/>
    </source>
</evidence>
<feature type="domain" description="Glycoside hydrolase family 65 central catalytic" evidence="1">
    <location>
        <begin position="298"/>
        <end position="522"/>
    </location>
</feature>
<reference evidence="3 4" key="1">
    <citation type="journal article" date="2023" name="Antonie Van Leeuwenhoek">
        <title>Flavobacterium potami sp. nov., a multi-metal resistance genes harbouring bacterium isolated from shallow river silt.</title>
        <authorList>
            <person name="Li S."/>
            <person name="Mao S."/>
            <person name="Mu W."/>
            <person name="Guo B."/>
            <person name="Li C."/>
            <person name="Zhu Q."/>
            <person name="Hou X."/>
            <person name="Zhao Y."/>
            <person name="Wei S."/>
            <person name="Liu H."/>
            <person name="Liu A."/>
        </authorList>
    </citation>
    <scope>NUCLEOTIDE SEQUENCE [LARGE SCALE GENOMIC DNA]</scope>
    <source>
        <strain evidence="3 4">17A</strain>
    </source>
</reference>
<dbReference type="InterPro" id="IPR037018">
    <property type="entry name" value="GH65_N"/>
</dbReference>
<protein>
    <submittedName>
        <fullName evidence="3">Glycoside hydrolase family 65 protein</fullName>
    </submittedName>
</protein>
<dbReference type="InterPro" id="IPR012341">
    <property type="entry name" value="6hp_glycosidase-like_sf"/>
</dbReference>
<dbReference type="InterPro" id="IPR008928">
    <property type="entry name" value="6-hairpin_glycosidase_sf"/>
</dbReference>
<dbReference type="GO" id="GO:0016757">
    <property type="term" value="F:glycosyltransferase activity"/>
    <property type="evidence" value="ECO:0007669"/>
    <property type="project" value="UniProtKB-ARBA"/>
</dbReference>
<sequence length="668" mass="75255">MLYGSNYLYSQDPWKLSADKPDSNNYYGETVANGMIGIISSPEPLKVKEVVLAGTYDIYKRGRVSSFIPNYNLLNIRLAFNGESVQTYNINNYKQELDMRNGAFTGSFQFKDFASVTYSYYALRHLPHCVMMVVSVNTQKDVDINVENLLETPSSLNNQQNYFQNITNAHINIPLLTSVAYTPRGRSKIAVSNTFLFDEGKKQQPEILHRMNDADMHAMSFDKKLKAGQTYSFALIGSLISSDHINDPYNEAERLTIYAALEGKSRLLNRHMQEWNTLWQSDIQIEGDPQAQQDVRSMLYHLYSFTRKNTSLSPSPMGLSGLGYNGHVFWDTEIWMFPPMLLLHPDIAKSMIEYRFQRLDAARKKAALYGYDGAMYPWESADSGSEETPVNALTGAFEHHITGDVAIAAWQYYLVTGDKEWLKEKGWPILKATAEFWASRVEKNDKGEYEIKNVVAADEWAENIDNNAYTNGTAIRNLQYASKCAAVLGGTAPKEWNLIATKIPISKMSNGVTREHDSYSDQNIKQADVNLLAYPLQIITDRNQIEKDLKFYETKIPHSDTPAMTQAIFSLLYSRLGDSDQAYHWFKDAYQPNLNPPFRVIAECKGGTNPYFATGAGGVLQAVMMGFGGLDIDAGGGIKQVKSVLPKNWKKVTITGVGAEKKTFIRAQ</sequence>
<dbReference type="Gene3D" id="1.50.10.10">
    <property type="match status" value="1"/>
</dbReference>
<dbReference type="Gene3D" id="2.70.98.40">
    <property type="entry name" value="Glycoside hydrolase, family 65, N-terminal domain"/>
    <property type="match status" value="1"/>
</dbReference>
<dbReference type="Pfam" id="PF03636">
    <property type="entry name" value="Glyco_hydro_65N"/>
    <property type="match status" value="1"/>
</dbReference>
<dbReference type="GO" id="GO:0005975">
    <property type="term" value="P:carbohydrate metabolic process"/>
    <property type="evidence" value="ECO:0007669"/>
    <property type="project" value="InterPro"/>
</dbReference>
<organism evidence="3 4">
    <name type="scientific">Flavobacterium potami</name>
    <dbReference type="NCBI Taxonomy" id="2872310"/>
    <lineage>
        <taxon>Bacteria</taxon>
        <taxon>Pseudomonadati</taxon>
        <taxon>Bacteroidota</taxon>
        <taxon>Flavobacteriia</taxon>
        <taxon>Flavobacteriales</taxon>
        <taxon>Flavobacteriaceae</taxon>
        <taxon>Flavobacterium</taxon>
    </lineage>
</organism>
<dbReference type="PANTHER" id="PTHR11051:SF8">
    <property type="entry name" value="PROTEIN-GLUCOSYLGALACTOSYLHYDROXYLYSINE GLUCOSIDASE"/>
    <property type="match status" value="1"/>
</dbReference>
<evidence type="ECO:0000313" key="3">
    <source>
        <dbReference type="EMBL" id="MBZ4035333.1"/>
    </source>
</evidence>